<evidence type="ECO:0000313" key="2">
    <source>
        <dbReference type="EnsemblMetazoa" id="XP_044313895.1"/>
    </source>
</evidence>
<dbReference type="GeneID" id="108044441"/>
<dbReference type="RefSeq" id="XP_044313898.1">
    <property type="nucleotide sequence ID" value="XM_044457963.1"/>
</dbReference>
<evidence type="ECO:0000313" key="3">
    <source>
        <dbReference type="Proteomes" id="UP001652680"/>
    </source>
</evidence>
<sequence length="172" mass="19344">MEAIKQRRNGPTGITKPSSGIPASDRDPDPETDDMAVDDEAKNNAEAATHTHPQGSQDVIVEVDRKGEFVFPVSFKTFLNSLNLNKITDTKEELENPLVVEALGHRNLKKFFNRIYMFPENRCKINFFRDKPVTSLVKLLQLGRPHNKMAAETVMKHAAKRSNNKKSAGRTV</sequence>
<protein>
    <submittedName>
        <fullName evidence="2">Uncharacterized protein</fullName>
    </submittedName>
</protein>
<dbReference type="EnsemblMetazoa" id="XM_044457963.1">
    <property type="protein sequence ID" value="XP_044313898.1"/>
    <property type="gene ID" value="LOC123037420"/>
</dbReference>
<proteinExistence type="predicted"/>
<organism evidence="2 3">
    <name type="scientific">Drosophila rhopaloa</name>
    <name type="common">Fruit fly</name>
    <dbReference type="NCBI Taxonomy" id="1041015"/>
    <lineage>
        <taxon>Eukaryota</taxon>
        <taxon>Metazoa</taxon>
        <taxon>Ecdysozoa</taxon>
        <taxon>Arthropoda</taxon>
        <taxon>Hexapoda</taxon>
        <taxon>Insecta</taxon>
        <taxon>Pterygota</taxon>
        <taxon>Neoptera</taxon>
        <taxon>Endopterygota</taxon>
        <taxon>Diptera</taxon>
        <taxon>Brachycera</taxon>
        <taxon>Muscomorpha</taxon>
        <taxon>Ephydroidea</taxon>
        <taxon>Drosophilidae</taxon>
        <taxon>Drosophila</taxon>
        <taxon>Sophophora</taxon>
    </lineage>
</organism>
<reference evidence="2" key="2">
    <citation type="submission" date="2025-05" db="UniProtKB">
        <authorList>
            <consortium name="EnsemblMetazoa"/>
        </authorList>
    </citation>
    <scope>IDENTIFICATION</scope>
</reference>
<dbReference type="RefSeq" id="XP_044313895.1">
    <property type="nucleotide sequence ID" value="XM_044457960.1"/>
</dbReference>
<dbReference type="GeneID" id="123037420"/>
<name>A0ABM5J4Y9_DRORH</name>
<evidence type="ECO:0000256" key="1">
    <source>
        <dbReference type="SAM" id="MobiDB-lite"/>
    </source>
</evidence>
<feature type="region of interest" description="Disordered" evidence="1">
    <location>
        <begin position="1"/>
        <end position="55"/>
    </location>
</feature>
<accession>A0ABM5J4Y9</accession>
<keyword evidence="3" id="KW-1185">Reference proteome</keyword>
<dbReference type="EnsemblMetazoa" id="XM_044457960.1">
    <property type="protein sequence ID" value="XP_044313895.1"/>
    <property type="gene ID" value="LOC108044441"/>
</dbReference>
<dbReference type="Proteomes" id="UP001652680">
    <property type="component" value="Unassembled WGS sequence"/>
</dbReference>
<reference evidence="3" key="1">
    <citation type="journal article" date="2021" name="Elife">
        <title>Highly contiguous assemblies of 101 drosophilid genomes.</title>
        <authorList>
            <person name="Kim B.Y."/>
            <person name="Wang J.R."/>
            <person name="Miller D.E."/>
            <person name="Barmina O."/>
            <person name="Delaney E."/>
            <person name="Thompson A."/>
            <person name="Comeault A.A."/>
            <person name="Peede D."/>
            <person name="D'Agostino E.R."/>
            <person name="Pelaez J."/>
            <person name="Aguilar J.M."/>
            <person name="Haji D."/>
            <person name="Matsunaga T."/>
            <person name="Armstrong E.E."/>
            <person name="Zych M."/>
            <person name="Ogawa Y."/>
            <person name="Stamenkovic-Radak M."/>
            <person name="Jelic M."/>
            <person name="Veselinovic M.S."/>
            <person name="Tanaskovic M."/>
            <person name="Eric P."/>
            <person name="Gao J.J."/>
            <person name="Katoh T.K."/>
            <person name="Toda M.J."/>
            <person name="Watabe H."/>
            <person name="Watada M."/>
            <person name="Davis J.S."/>
            <person name="Moyle L.C."/>
            <person name="Manoli G."/>
            <person name="Bertolini E."/>
            <person name="Kostal V."/>
            <person name="Hawley R.S."/>
            <person name="Takahashi A."/>
            <person name="Jones C.D."/>
            <person name="Price D.K."/>
            <person name="Whiteman N."/>
            <person name="Kopp A."/>
            <person name="Matute D.R."/>
            <person name="Petrov D.A."/>
        </authorList>
    </citation>
    <scope>NUCLEOTIDE SEQUENCE [LARGE SCALE GENOMIC DNA]</scope>
</reference>